<proteinExistence type="predicted"/>
<evidence type="ECO:0000256" key="2">
    <source>
        <dbReference type="ARBA" id="ARBA00022771"/>
    </source>
</evidence>
<reference evidence="6" key="1">
    <citation type="submission" date="2025-08" db="UniProtKB">
        <authorList>
            <consortium name="RefSeq"/>
        </authorList>
    </citation>
    <scope>IDENTIFICATION</scope>
    <source>
        <tissue evidence="6">Whole organism</tissue>
    </source>
</reference>
<keyword evidence="5" id="KW-1185">Reference proteome</keyword>
<keyword evidence="2" id="KW-0863">Zinc-finger</keyword>
<keyword evidence="1" id="KW-0479">Metal-binding</keyword>
<evidence type="ECO:0000259" key="4">
    <source>
        <dbReference type="PROSITE" id="PS51800"/>
    </source>
</evidence>
<name>A0A6J1TBT4_FRAOC</name>
<dbReference type="AlphaFoldDB" id="A0A6J1TBT4"/>
<dbReference type="PANTHER" id="PTHR21402:SF5">
    <property type="entry name" value="GAMETOCYTE SPECIFIC FACTOR 1"/>
    <property type="match status" value="1"/>
</dbReference>
<dbReference type="RefSeq" id="XP_026288241.1">
    <property type="nucleotide sequence ID" value="XM_026432456.2"/>
</dbReference>
<dbReference type="InterPro" id="IPR051591">
    <property type="entry name" value="UPF0224_FAM112_RNA_Proc"/>
</dbReference>
<dbReference type="GeneID" id="113213402"/>
<protein>
    <submittedName>
        <fullName evidence="6">Gametocyte-specific factor 1 isoform X2</fullName>
    </submittedName>
</protein>
<dbReference type="InterPro" id="IPR022776">
    <property type="entry name" value="TRM13/UPF0224_CHHC_Znf_dom"/>
</dbReference>
<keyword evidence="3" id="KW-0862">Zinc</keyword>
<gene>
    <name evidence="6" type="primary">LOC113213402</name>
</gene>
<dbReference type="SUPFAM" id="SSF57667">
    <property type="entry name" value="beta-beta-alpha zinc fingers"/>
    <property type="match status" value="1"/>
</dbReference>
<evidence type="ECO:0000313" key="6">
    <source>
        <dbReference type="RefSeq" id="XP_026288241.1"/>
    </source>
</evidence>
<feature type="domain" description="CHHC U11-48K-type" evidence="4">
    <location>
        <begin position="43"/>
        <end position="70"/>
    </location>
</feature>
<evidence type="ECO:0000313" key="5">
    <source>
        <dbReference type="Proteomes" id="UP000504606"/>
    </source>
</evidence>
<dbReference type="Proteomes" id="UP000504606">
    <property type="component" value="Unplaced"/>
</dbReference>
<accession>A0A6J1TBT4</accession>
<evidence type="ECO:0000256" key="3">
    <source>
        <dbReference type="ARBA" id="ARBA00022833"/>
    </source>
</evidence>
<feature type="domain" description="CHHC U11-48K-type" evidence="4">
    <location>
        <begin position="9"/>
        <end position="36"/>
    </location>
</feature>
<organism evidence="5 6">
    <name type="scientific">Frankliniella occidentalis</name>
    <name type="common">Western flower thrips</name>
    <name type="synonym">Euthrips occidentalis</name>
    <dbReference type="NCBI Taxonomy" id="133901"/>
    <lineage>
        <taxon>Eukaryota</taxon>
        <taxon>Metazoa</taxon>
        <taxon>Ecdysozoa</taxon>
        <taxon>Arthropoda</taxon>
        <taxon>Hexapoda</taxon>
        <taxon>Insecta</taxon>
        <taxon>Pterygota</taxon>
        <taxon>Neoptera</taxon>
        <taxon>Paraneoptera</taxon>
        <taxon>Thysanoptera</taxon>
        <taxon>Terebrantia</taxon>
        <taxon>Thripoidea</taxon>
        <taxon>Thripidae</taxon>
        <taxon>Frankliniella</taxon>
    </lineage>
</organism>
<dbReference type="GO" id="GO:0008270">
    <property type="term" value="F:zinc ion binding"/>
    <property type="evidence" value="ECO:0007669"/>
    <property type="project" value="UniProtKB-KW"/>
</dbReference>
<sequence length="173" mass="19943">MSAAINNPYVSCPYDKSHAVPKLRLQRHLMKCRKNHPKLAALFKSCPFNATHVIPEQELQMHFMFCSDRHLMEAKKYENTTVHGELGNPQFHLPVPVGDWEDEEDEQASIDMIYAPRNVHRPEPSDNRNEFRRGGALGAPIYHCQNSRDDEEPIMPILGMGRGRFYARLDNSE</sequence>
<dbReference type="PROSITE" id="PS51800">
    <property type="entry name" value="ZF_CHHC_U11_48K"/>
    <property type="match status" value="2"/>
</dbReference>
<dbReference type="InterPro" id="IPR036236">
    <property type="entry name" value="Znf_C2H2_sf"/>
</dbReference>
<dbReference type="PANTHER" id="PTHR21402">
    <property type="entry name" value="GAMETOCYTE SPECIFIC FACTOR 1-RELATED"/>
    <property type="match status" value="1"/>
</dbReference>
<dbReference type="Pfam" id="PF05253">
    <property type="entry name" value="zf-U11-48K"/>
    <property type="match status" value="2"/>
</dbReference>
<evidence type="ECO:0000256" key="1">
    <source>
        <dbReference type="ARBA" id="ARBA00022723"/>
    </source>
</evidence>